<evidence type="ECO:0000313" key="2">
    <source>
        <dbReference type="EMBL" id="KAL1558893.1"/>
    </source>
</evidence>
<proteinExistence type="predicted"/>
<dbReference type="Proteomes" id="UP001567538">
    <property type="component" value="Unassembled WGS sequence"/>
</dbReference>
<dbReference type="AlphaFoldDB" id="A0ABD1HUF9"/>
<keyword evidence="3" id="KW-1185">Reference proteome</keyword>
<protein>
    <recommendedName>
        <fullName evidence="4">Secreted protein</fullName>
    </recommendedName>
</protein>
<evidence type="ECO:0008006" key="4">
    <source>
        <dbReference type="Google" id="ProtNLM"/>
    </source>
</evidence>
<organism evidence="2 3">
    <name type="scientific">Salvia divinorum</name>
    <name type="common">Maria pastora</name>
    <name type="synonym">Diviner's sage</name>
    <dbReference type="NCBI Taxonomy" id="28513"/>
    <lineage>
        <taxon>Eukaryota</taxon>
        <taxon>Viridiplantae</taxon>
        <taxon>Streptophyta</taxon>
        <taxon>Embryophyta</taxon>
        <taxon>Tracheophyta</taxon>
        <taxon>Spermatophyta</taxon>
        <taxon>Magnoliopsida</taxon>
        <taxon>eudicotyledons</taxon>
        <taxon>Gunneridae</taxon>
        <taxon>Pentapetalae</taxon>
        <taxon>asterids</taxon>
        <taxon>lamiids</taxon>
        <taxon>Lamiales</taxon>
        <taxon>Lamiaceae</taxon>
        <taxon>Nepetoideae</taxon>
        <taxon>Mentheae</taxon>
        <taxon>Salviinae</taxon>
        <taxon>Salvia</taxon>
        <taxon>Salvia subgen. Calosphace</taxon>
    </lineage>
</organism>
<feature type="chain" id="PRO_5044854344" description="Secreted protein" evidence="1">
    <location>
        <begin position="26"/>
        <end position="68"/>
    </location>
</feature>
<dbReference type="EMBL" id="JBEAFC010000004">
    <property type="protein sequence ID" value="KAL1558893.1"/>
    <property type="molecule type" value="Genomic_DNA"/>
</dbReference>
<keyword evidence="1" id="KW-0732">Signal</keyword>
<evidence type="ECO:0000313" key="3">
    <source>
        <dbReference type="Proteomes" id="UP001567538"/>
    </source>
</evidence>
<reference evidence="2 3" key="1">
    <citation type="submission" date="2024-06" db="EMBL/GenBank/DDBJ databases">
        <title>A chromosome level genome sequence of Diviner's sage (Salvia divinorum).</title>
        <authorList>
            <person name="Ford S.A."/>
            <person name="Ro D.-K."/>
            <person name="Ness R.W."/>
            <person name="Phillips M.A."/>
        </authorList>
    </citation>
    <scope>NUCLEOTIDE SEQUENCE [LARGE SCALE GENOMIC DNA]</scope>
    <source>
        <strain evidence="2">SAF-2024a</strain>
        <tissue evidence="2">Leaf</tissue>
    </source>
</reference>
<name>A0ABD1HUF9_SALDI</name>
<accession>A0ABD1HUF9</accession>
<feature type="signal peptide" evidence="1">
    <location>
        <begin position="1"/>
        <end position="25"/>
    </location>
</feature>
<sequence>MLRNYYSSSLISFGCFLHLVVDWWGQDSADGLSRDGLCTAVPGRSLGCLGRALGCSAEAVGSQLAGQF</sequence>
<dbReference type="PROSITE" id="PS51257">
    <property type="entry name" value="PROKAR_LIPOPROTEIN"/>
    <property type="match status" value="1"/>
</dbReference>
<evidence type="ECO:0000256" key="1">
    <source>
        <dbReference type="SAM" id="SignalP"/>
    </source>
</evidence>
<comment type="caution">
    <text evidence="2">The sequence shown here is derived from an EMBL/GenBank/DDBJ whole genome shotgun (WGS) entry which is preliminary data.</text>
</comment>
<gene>
    <name evidence="2" type="ORF">AAHA92_09303</name>
</gene>